<evidence type="ECO:0000256" key="1">
    <source>
        <dbReference type="ARBA" id="ARBA00004141"/>
    </source>
</evidence>
<evidence type="ECO:0000256" key="5">
    <source>
        <dbReference type="ARBA" id="ARBA00023136"/>
    </source>
</evidence>
<evidence type="ECO:0000256" key="4">
    <source>
        <dbReference type="ARBA" id="ARBA00022989"/>
    </source>
</evidence>
<dbReference type="EMBL" id="BLKG01000016">
    <property type="protein sequence ID" value="GFF78895.1"/>
    <property type="molecule type" value="Genomic_DNA"/>
</dbReference>
<dbReference type="Pfam" id="PF25129">
    <property type="entry name" value="Pyr4-TMTC"/>
    <property type="match status" value="1"/>
</dbReference>
<keyword evidence="3 6" id="KW-0812">Transmembrane</keyword>
<organism evidence="7 8">
    <name type="scientific">Aspergillus udagawae</name>
    <dbReference type="NCBI Taxonomy" id="91492"/>
    <lineage>
        <taxon>Eukaryota</taxon>
        <taxon>Fungi</taxon>
        <taxon>Dikarya</taxon>
        <taxon>Ascomycota</taxon>
        <taxon>Pezizomycotina</taxon>
        <taxon>Eurotiomycetes</taxon>
        <taxon>Eurotiomycetidae</taxon>
        <taxon>Eurotiales</taxon>
        <taxon>Aspergillaceae</taxon>
        <taxon>Aspergillus</taxon>
        <taxon>Aspergillus subgen. Fumigati</taxon>
    </lineage>
</organism>
<keyword evidence="5 6" id="KW-0472">Membrane</keyword>
<evidence type="ECO:0000256" key="2">
    <source>
        <dbReference type="ARBA" id="ARBA00006757"/>
    </source>
</evidence>
<evidence type="ECO:0000256" key="3">
    <source>
        <dbReference type="ARBA" id="ARBA00022692"/>
    </source>
</evidence>
<dbReference type="Proteomes" id="UP000465266">
    <property type="component" value="Unassembled WGS sequence"/>
</dbReference>
<dbReference type="PANTHER" id="PTHR42038">
    <property type="match status" value="1"/>
</dbReference>
<protein>
    <submittedName>
        <fullName evidence="7">Integral membrane protein</fullName>
    </submittedName>
</protein>
<feature type="transmembrane region" description="Helical" evidence="6">
    <location>
        <begin position="112"/>
        <end position="134"/>
    </location>
</feature>
<evidence type="ECO:0000256" key="6">
    <source>
        <dbReference type="SAM" id="Phobius"/>
    </source>
</evidence>
<proteinExistence type="inferred from homology"/>
<keyword evidence="8" id="KW-1185">Reference proteome</keyword>
<dbReference type="InterPro" id="IPR039020">
    <property type="entry name" value="PaxB-like"/>
</dbReference>
<evidence type="ECO:0000313" key="7">
    <source>
        <dbReference type="EMBL" id="GFF78895.1"/>
    </source>
</evidence>
<keyword evidence="4 6" id="KW-1133">Transmembrane helix</keyword>
<comment type="subcellular location">
    <subcellularLocation>
        <location evidence="1">Membrane</location>
        <topology evidence="1">Multi-pass membrane protein</topology>
    </subcellularLocation>
</comment>
<dbReference type="PANTHER" id="PTHR42038:SF2">
    <property type="entry name" value="TERPENE CYCLASE AUSL"/>
    <property type="match status" value="1"/>
</dbReference>
<comment type="similarity">
    <text evidence="2">Belongs to the paxB family.</text>
</comment>
<name>A0ABQ1ACK8_9EURO</name>
<evidence type="ECO:0000313" key="8">
    <source>
        <dbReference type="Proteomes" id="UP000465266"/>
    </source>
</evidence>
<comment type="caution">
    <text evidence="7">The sequence shown here is derived from an EMBL/GenBank/DDBJ whole genome shotgun (WGS) entry which is preliminary data.</text>
</comment>
<sequence length="173" mass="19407">MDPWTALSSPLTSQTVEYVANTLRIMCAISWNISYMSMTYYSFRDKTYGNALIPLCNNIAWEFVYSFIHCPKLTFVRIENTGWFLLNIGVMYAAIKYSENEWKHAPLVQRNLPFIFAMGISAMIAGHLALAAQIGPRIAFVWSAKGCQLVLSTGALSQLLSRGSTRGGSYVVW</sequence>
<gene>
    <name evidence="7" type="ORF">IFM53868_02461</name>
</gene>
<reference evidence="7 8" key="1">
    <citation type="submission" date="2020-01" db="EMBL/GenBank/DDBJ databases">
        <title>Draft genome sequence of Aspergillus udagawae IFM 53868.</title>
        <authorList>
            <person name="Takahashi H."/>
            <person name="Yaguchi T."/>
        </authorList>
    </citation>
    <scope>NUCLEOTIDE SEQUENCE [LARGE SCALE GENOMIC DNA]</scope>
    <source>
        <strain evidence="7 8">IFM 53868</strain>
    </source>
</reference>
<accession>A0ABQ1ACK8</accession>